<proteinExistence type="predicted"/>
<organism evidence="3 4">
    <name type="scientific">Dysosmobacter acutus</name>
    <dbReference type="NCBI Taxonomy" id="2841504"/>
    <lineage>
        <taxon>Bacteria</taxon>
        <taxon>Bacillati</taxon>
        <taxon>Bacillota</taxon>
        <taxon>Clostridia</taxon>
        <taxon>Eubacteriales</taxon>
        <taxon>Oscillospiraceae</taxon>
        <taxon>Dysosmobacter</taxon>
    </lineage>
</organism>
<evidence type="ECO:0000313" key="4">
    <source>
        <dbReference type="Proteomes" id="UP000787672"/>
    </source>
</evidence>
<dbReference type="PANTHER" id="PTHR30536:SF5">
    <property type="entry name" value="ALTRONATE DEHYDRATASE"/>
    <property type="match status" value="1"/>
</dbReference>
<keyword evidence="4" id="KW-1185">Reference proteome</keyword>
<dbReference type="Proteomes" id="UP000787672">
    <property type="component" value="Unassembled WGS sequence"/>
</dbReference>
<comment type="caution">
    <text evidence="3">The sequence shown here is derived from an EMBL/GenBank/DDBJ whole genome shotgun (WGS) entry which is preliminary data.</text>
</comment>
<reference evidence="3 4" key="1">
    <citation type="submission" date="2021-06" db="EMBL/GenBank/DDBJ databases">
        <authorList>
            <person name="Sun Q."/>
            <person name="Li D."/>
        </authorList>
    </citation>
    <scope>NUCLEOTIDE SEQUENCE [LARGE SCALE GENOMIC DNA]</scope>
    <source>
        <strain evidence="3 4">MSJ-2</strain>
    </source>
</reference>
<keyword evidence="1" id="KW-0456">Lyase</keyword>
<dbReference type="RefSeq" id="WP_216559111.1">
    <property type="nucleotide sequence ID" value="NZ_JAHLQN010000001.1"/>
</dbReference>
<protein>
    <submittedName>
        <fullName evidence="3">UxaA family hydrolase</fullName>
    </submittedName>
</protein>
<evidence type="ECO:0000259" key="2">
    <source>
        <dbReference type="SMART" id="SM00858"/>
    </source>
</evidence>
<evidence type="ECO:0000256" key="1">
    <source>
        <dbReference type="ARBA" id="ARBA00023239"/>
    </source>
</evidence>
<accession>A0ABS6FA20</accession>
<evidence type="ECO:0000313" key="3">
    <source>
        <dbReference type="EMBL" id="MBU5626124.1"/>
    </source>
</evidence>
<dbReference type="SMART" id="SM00858">
    <property type="entry name" value="SAF"/>
    <property type="match status" value="1"/>
</dbReference>
<dbReference type="PANTHER" id="PTHR30536">
    <property type="entry name" value="ALTRONATE/GALACTARATE DEHYDRATASE"/>
    <property type="match status" value="1"/>
</dbReference>
<dbReference type="InterPro" id="IPR044144">
    <property type="entry name" value="SAF_UxaA/GarD"/>
</dbReference>
<sequence length="84" mass="9307">MLIMDPADNVGVVLEDVQKNDICKASDVEVTALQNIAFCHKIALCDIAEGEDVLKYGQKIGYATAPIKKGEWLHRHNLVSERGR</sequence>
<feature type="domain" description="SAF" evidence="2">
    <location>
        <begin position="8"/>
        <end position="79"/>
    </location>
</feature>
<dbReference type="GO" id="GO:0016787">
    <property type="term" value="F:hydrolase activity"/>
    <property type="evidence" value="ECO:0007669"/>
    <property type="project" value="UniProtKB-KW"/>
</dbReference>
<dbReference type="EMBL" id="JAHLQN010000001">
    <property type="protein sequence ID" value="MBU5626124.1"/>
    <property type="molecule type" value="Genomic_DNA"/>
</dbReference>
<keyword evidence="3" id="KW-0378">Hydrolase</keyword>
<dbReference type="Pfam" id="PF08666">
    <property type="entry name" value="SAF"/>
    <property type="match status" value="1"/>
</dbReference>
<dbReference type="InterPro" id="IPR013974">
    <property type="entry name" value="SAF"/>
</dbReference>
<dbReference type="InterPro" id="IPR052172">
    <property type="entry name" value="UxaA_altronate/galactarate_dh"/>
</dbReference>
<name>A0ABS6FA20_9FIRM</name>
<gene>
    <name evidence="3" type="ORF">KQI82_04205</name>
</gene>
<dbReference type="CDD" id="cd11613">
    <property type="entry name" value="SAF_AH_GD"/>
    <property type="match status" value="1"/>
</dbReference>